<evidence type="ECO:0000313" key="2">
    <source>
        <dbReference type="Proteomes" id="UP000663419"/>
    </source>
</evidence>
<dbReference type="Proteomes" id="UP000663419">
    <property type="component" value="Chromosome 1"/>
</dbReference>
<sequence length="67" mass="7443">MLLASKPLGRLLQTVSALTNSYAISQVATFCCGVRGFFLRNLKVVYSDAIYSCHQPLSIRFDEELSV</sequence>
<proteinExistence type="predicted"/>
<dbReference type="AlphaFoldDB" id="A0A8A1L4C5"/>
<gene>
    <name evidence="1" type="ORF">I7I53_09553</name>
</gene>
<reference evidence="1" key="1">
    <citation type="submission" date="2021-01" db="EMBL/GenBank/DDBJ databases">
        <title>Chromosome-level genome assembly of a human fungal pathogen reveals clustering of transcriptionally co-regulated genes.</title>
        <authorList>
            <person name="Voorhies M."/>
            <person name="Cohen S."/>
            <person name="Shea T.P."/>
            <person name="Petrus S."/>
            <person name="Munoz J.F."/>
            <person name="Poplawski S."/>
            <person name="Goldman W.E."/>
            <person name="Michael T."/>
            <person name="Cuomo C.A."/>
            <person name="Sil A."/>
            <person name="Beyhan S."/>
        </authorList>
    </citation>
    <scope>NUCLEOTIDE SEQUENCE</scope>
    <source>
        <strain evidence="1">H88</strain>
    </source>
</reference>
<accession>A0A8A1L4C5</accession>
<organism evidence="1 2">
    <name type="scientific">Ajellomyces capsulatus (strain H88)</name>
    <name type="common">Darling's disease fungus</name>
    <name type="synonym">Histoplasma capsulatum</name>
    <dbReference type="NCBI Taxonomy" id="544711"/>
    <lineage>
        <taxon>Eukaryota</taxon>
        <taxon>Fungi</taxon>
        <taxon>Dikarya</taxon>
        <taxon>Ascomycota</taxon>
        <taxon>Pezizomycotina</taxon>
        <taxon>Eurotiomycetes</taxon>
        <taxon>Eurotiomycetidae</taxon>
        <taxon>Onygenales</taxon>
        <taxon>Ajellomycetaceae</taxon>
        <taxon>Histoplasma</taxon>
    </lineage>
</organism>
<dbReference type="VEuPathDB" id="FungiDB:I7I53_09553"/>
<dbReference type="EMBL" id="CP069102">
    <property type="protein sequence ID" value="QSS49248.1"/>
    <property type="molecule type" value="Genomic_DNA"/>
</dbReference>
<protein>
    <submittedName>
        <fullName evidence="1">Uncharacterized protein</fullName>
    </submittedName>
</protein>
<evidence type="ECO:0000313" key="1">
    <source>
        <dbReference type="EMBL" id="QSS49248.1"/>
    </source>
</evidence>
<name>A0A8A1L4C5_AJEC8</name>